<name>A0A0G1HIU1_9BACT</name>
<evidence type="ECO:0000313" key="1">
    <source>
        <dbReference type="EMBL" id="KKT46845.1"/>
    </source>
</evidence>
<dbReference type="Proteomes" id="UP000033861">
    <property type="component" value="Unassembled WGS sequence"/>
</dbReference>
<sequence length="75" mass="8248">MPDELDEIINAEGPITQETIRALHKSGMDLLDKAMAIRSLALAKLKMARELCSHPNKGGKYVCPDCGYDTSPDPY</sequence>
<protein>
    <submittedName>
        <fullName evidence="1">Uncharacterized protein</fullName>
    </submittedName>
</protein>
<dbReference type="EMBL" id="LCHZ01000007">
    <property type="protein sequence ID" value="KKT46845.1"/>
    <property type="molecule type" value="Genomic_DNA"/>
</dbReference>
<gene>
    <name evidence="1" type="ORF">UW35_C0007G0006</name>
</gene>
<accession>A0A0G1HIU1</accession>
<reference evidence="1 2" key="1">
    <citation type="journal article" date="2015" name="Nature">
        <title>rRNA introns, odd ribosomes, and small enigmatic genomes across a large radiation of phyla.</title>
        <authorList>
            <person name="Brown C.T."/>
            <person name="Hug L.A."/>
            <person name="Thomas B.C."/>
            <person name="Sharon I."/>
            <person name="Castelle C.J."/>
            <person name="Singh A."/>
            <person name="Wilkins M.J."/>
            <person name="Williams K.H."/>
            <person name="Banfield J.F."/>
        </authorList>
    </citation>
    <scope>NUCLEOTIDE SEQUENCE [LARGE SCALE GENOMIC DNA]</scope>
</reference>
<proteinExistence type="predicted"/>
<comment type="caution">
    <text evidence="1">The sequence shown here is derived from an EMBL/GenBank/DDBJ whole genome shotgun (WGS) entry which is preliminary data.</text>
</comment>
<dbReference type="AlphaFoldDB" id="A0A0G1HIU1"/>
<organism evidence="1 2">
    <name type="scientific">Candidatus Collierbacteria bacterium GW2011_GWF2_44_15</name>
    <dbReference type="NCBI Taxonomy" id="1618404"/>
    <lineage>
        <taxon>Bacteria</taxon>
        <taxon>Candidatus Collieribacteriota</taxon>
    </lineage>
</organism>
<evidence type="ECO:0000313" key="2">
    <source>
        <dbReference type="Proteomes" id="UP000033861"/>
    </source>
</evidence>
<dbReference type="STRING" id="1618404.UW35_C0007G0006"/>